<dbReference type="GO" id="GO:0004040">
    <property type="term" value="F:amidase activity"/>
    <property type="evidence" value="ECO:0007669"/>
    <property type="project" value="InterPro"/>
</dbReference>
<dbReference type="PROSITE" id="PS51782">
    <property type="entry name" value="LYSM"/>
    <property type="match status" value="2"/>
</dbReference>
<dbReference type="InterPro" id="IPR018392">
    <property type="entry name" value="LysM"/>
</dbReference>
<sequence length="315" mass="36473">MSHIFERKGILRLLVFAVLLILLPYTLIAAERKRNTFYDAYVEKYSDLAISHMKKYKVPASITLAQGLLESGAGRSSLTLRSNNHFGIKCHNGWKGESVIAADDTPNDCFRKYKKAEDSFDDHSRFLSEKQRYSDLFSLDITDYRGWARGLQKAGYATDKAYANKLIKLIEDYELYRYDKKGGKRDVEREEIQIITPVVPSGVRHIPYKTHGLVYVVAQRDDSYASIASEFGFKVKDLCEYNEVPDNFPIQEGDLIYFQKKKKKADKPYYEHVVQVGESMYSISQLYGIKVNNLYKMNKRDFEYVPVEGDILRLR</sequence>
<dbReference type="SMART" id="SM00047">
    <property type="entry name" value="LYZ2"/>
    <property type="match status" value="1"/>
</dbReference>
<dbReference type="GO" id="GO:0042742">
    <property type="term" value="P:defense response to bacterium"/>
    <property type="evidence" value="ECO:0007669"/>
    <property type="project" value="UniProtKB-KW"/>
</dbReference>
<dbReference type="Gene3D" id="3.10.350.10">
    <property type="entry name" value="LysM domain"/>
    <property type="match status" value="1"/>
</dbReference>
<evidence type="ECO:0000313" key="6">
    <source>
        <dbReference type="EMBL" id="PXV68872.1"/>
    </source>
</evidence>
<keyword evidence="2" id="KW-0081">Bacteriolytic enzyme</keyword>
<dbReference type="EMBL" id="QICL01000001">
    <property type="protein sequence ID" value="PXV68872.1"/>
    <property type="molecule type" value="Genomic_DNA"/>
</dbReference>
<keyword evidence="3 6" id="KW-0378">Hydrolase</keyword>
<dbReference type="Pfam" id="PF01476">
    <property type="entry name" value="LysM"/>
    <property type="match status" value="2"/>
</dbReference>
<feature type="domain" description="LysM" evidence="5">
    <location>
        <begin position="213"/>
        <end position="258"/>
    </location>
</feature>
<dbReference type="SMART" id="SM00257">
    <property type="entry name" value="LysM"/>
    <property type="match status" value="2"/>
</dbReference>
<dbReference type="RefSeq" id="WP_110308856.1">
    <property type="nucleotide sequence ID" value="NZ_QICL01000001.1"/>
</dbReference>
<evidence type="ECO:0000256" key="4">
    <source>
        <dbReference type="ARBA" id="ARBA00032108"/>
    </source>
</evidence>
<name>A0A2V3PUU0_9BACT</name>
<dbReference type="PANTHER" id="PTHR33308">
    <property type="entry name" value="PEPTIDOGLYCAN HYDROLASE FLGJ"/>
    <property type="match status" value="1"/>
</dbReference>
<dbReference type="PANTHER" id="PTHR33308:SF9">
    <property type="entry name" value="PEPTIDOGLYCAN HYDROLASE FLGJ"/>
    <property type="match status" value="1"/>
</dbReference>
<feature type="domain" description="LysM" evidence="5">
    <location>
        <begin position="270"/>
        <end position="314"/>
    </location>
</feature>
<dbReference type="InterPro" id="IPR002901">
    <property type="entry name" value="MGlyc_endo_b_GlcNAc-like_dom"/>
</dbReference>
<dbReference type="Gene3D" id="1.10.530.10">
    <property type="match status" value="1"/>
</dbReference>
<dbReference type="AlphaFoldDB" id="A0A2V3PUU0"/>
<dbReference type="GO" id="GO:0031640">
    <property type="term" value="P:killing of cells of another organism"/>
    <property type="evidence" value="ECO:0007669"/>
    <property type="project" value="UniProtKB-KW"/>
</dbReference>
<evidence type="ECO:0000256" key="3">
    <source>
        <dbReference type="ARBA" id="ARBA00022801"/>
    </source>
</evidence>
<evidence type="ECO:0000256" key="2">
    <source>
        <dbReference type="ARBA" id="ARBA00022638"/>
    </source>
</evidence>
<dbReference type="SUPFAM" id="SSF54106">
    <property type="entry name" value="LysM domain"/>
    <property type="match status" value="1"/>
</dbReference>
<dbReference type="Pfam" id="PF01832">
    <property type="entry name" value="Glucosaminidase"/>
    <property type="match status" value="1"/>
</dbReference>
<dbReference type="CDD" id="cd00118">
    <property type="entry name" value="LysM"/>
    <property type="match status" value="1"/>
</dbReference>
<dbReference type="InterPro" id="IPR036779">
    <property type="entry name" value="LysM_dom_sf"/>
</dbReference>
<organism evidence="6 7">
    <name type="scientific">Dysgonomonas alginatilytica</name>
    <dbReference type="NCBI Taxonomy" id="1605892"/>
    <lineage>
        <taxon>Bacteria</taxon>
        <taxon>Pseudomonadati</taxon>
        <taxon>Bacteroidota</taxon>
        <taxon>Bacteroidia</taxon>
        <taxon>Bacteroidales</taxon>
        <taxon>Dysgonomonadaceae</taxon>
        <taxon>Dysgonomonas</taxon>
    </lineage>
</organism>
<dbReference type="OrthoDB" id="977752at2"/>
<dbReference type="Proteomes" id="UP000247973">
    <property type="component" value="Unassembled WGS sequence"/>
</dbReference>
<evidence type="ECO:0000313" key="7">
    <source>
        <dbReference type="Proteomes" id="UP000247973"/>
    </source>
</evidence>
<keyword evidence="7" id="KW-1185">Reference proteome</keyword>
<evidence type="ECO:0000259" key="5">
    <source>
        <dbReference type="PROSITE" id="PS51782"/>
    </source>
</evidence>
<gene>
    <name evidence="6" type="ORF">CLV62_101137</name>
</gene>
<dbReference type="InterPro" id="IPR051056">
    <property type="entry name" value="Glycosyl_Hydrolase_73"/>
</dbReference>
<comment type="caution">
    <text evidence="6">The sequence shown here is derived from an EMBL/GenBank/DDBJ whole genome shotgun (WGS) entry which is preliminary data.</text>
</comment>
<protein>
    <recommendedName>
        <fullName evidence="4">Peptidoglycan hydrolase</fullName>
    </recommendedName>
</protein>
<proteinExistence type="predicted"/>
<evidence type="ECO:0000256" key="1">
    <source>
        <dbReference type="ARBA" id="ARBA00022529"/>
    </source>
</evidence>
<reference evidence="6 7" key="1">
    <citation type="submission" date="2018-03" db="EMBL/GenBank/DDBJ databases">
        <title>Genomic Encyclopedia of Archaeal and Bacterial Type Strains, Phase II (KMG-II): from individual species to whole genera.</title>
        <authorList>
            <person name="Goeker M."/>
        </authorList>
    </citation>
    <scope>NUCLEOTIDE SEQUENCE [LARGE SCALE GENOMIC DNA]</scope>
    <source>
        <strain evidence="6 7">DSM 100214</strain>
    </source>
</reference>
<keyword evidence="1" id="KW-0929">Antimicrobial</keyword>
<accession>A0A2V3PUU0</accession>